<organism evidence="3 4">
    <name type="scientific">Gelidibacter sediminis</name>
    <dbReference type="NCBI Taxonomy" id="1608710"/>
    <lineage>
        <taxon>Bacteria</taxon>
        <taxon>Pseudomonadati</taxon>
        <taxon>Bacteroidota</taxon>
        <taxon>Flavobacteriia</taxon>
        <taxon>Flavobacteriales</taxon>
        <taxon>Flavobacteriaceae</taxon>
        <taxon>Gelidibacter</taxon>
    </lineage>
</organism>
<keyword evidence="4" id="KW-1185">Reference proteome</keyword>
<evidence type="ECO:0000313" key="4">
    <source>
        <dbReference type="Proteomes" id="UP000294689"/>
    </source>
</evidence>
<evidence type="ECO:0000313" key="3">
    <source>
        <dbReference type="EMBL" id="TDU43900.1"/>
    </source>
</evidence>
<keyword evidence="2" id="KW-0812">Transmembrane</keyword>
<keyword evidence="2" id="KW-0472">Membrane</keyword>
<dbReference type="Proteomes" id="UP000294689">
    <property type="component" value="Unassembled WGS sequence"/>
</dbReference>
<proteinExistence type="predicted"/>
<keyword evidence="2" id="KW-1133">Transmembrane helix</keyword>
<dbReference type="OrthoDB" id="1247025at2"/>
<dbReference type="RefSeq" id="WP_133757328.1">
    <property type="nucleotide sequence ID" value="NZ_SOBW01000007.1"/>
</dbReference>
<protein>
    <submittedName>
        <fullName evidence="3">Uncharacterized protein</fullName>
    </submittedName>
</protein>
<name>A0A4R7QAU5_9FLAO</name>
<dbReference type="AlphaFoldDB" id="A0A4R7QAU5"/>
<feature type="transmembrane region" description="Helical" evidence="2">
    <location>
        <begin position="45"/>
        <end position="65"/>
    </location>
</feature>
<evidence type="ECO:0000256" key="1">
    <source>
        <dbReference type="SAM" id="MobiDB-lite"/>
    </source>
</evidence>
<feature type="region of interest" description="Disordered" evidence="1">
    <location>
        <begin position="112"/>
        <end position="139"/>
    </location>
</feature>
<gene>
    <name evidence="3" type="ORF">BXY82_1321</name>
</gene>
<reference evidence="3 4" key="1">
    <citation type="submission" date="2019-03" db="EMBL/GenBank/DDBJ databases">
        <title>Genomic Encyclopedia of Archaeal and Bacterial Type Strains, Phase II (KMG-II): from individual species to whole genera.</title>
        <authorList>
            <person name="Goeker M."/>
        </authorList>
    </citation>
    <scope>NUCLEOTIDE SEQUENCE [LARGE SCALE GENOMIC DNA]</scope>
    <source>
        <strain evidence="3 4">DSM 28135</strain>
    </source>
</reference>
<accession>A0A4R7QAU5</accession>
<sequence length="246" mass="28219">MKQVKWEDDVKDALEKRVIKPSETSWNTLSERLDASEKQQTKPMYWWIGIAASVTAVLFITTMFFSGNTPEVQNPILVDTQEHLDEQTLEVDQPQQKQQLVEQRKVLAPAEPIEEEENTKHPIKSQGLIPSPTQQNTQIAKNNPVLPKSALKTSENQKVTEIVAQIQDIKRKGQPITDADIEALLTNAQREIHYKSAMREANYTVNANTLLREVEMDLQESFRNKIFEALKNSYETIRTAVVERQH</sequence>
<evidence type="ECO:0000256" key="2">
    <source>
        <dbReference type="SAM" id="Phobius"/>
    </source>
</evidence>
<dbReference type="EMBL" id="SOBW01000007">
    <property type="protein sequence ID" value="TDU43900.1"/>
    <property type="molecule type" value="Genomic_DNA"/>
</dbReference>
<comment type="caution">
    <text evidence="3">The sequence shown here is derived from an EMBL/GenBank/DDBJ whole genome shotgun (WGS) entry which is preliminary data.</text>
</comment>